<dbReference type="PANTHER" id="PTHR22777:SF17">
    <property type="entry name" value="UPF0053 PROTEIN SLL0260"/>
    <property type="match status" value="1"/>
</dbReference>
<dbReference type="SMART" id="SM01091">
    <property type="entry name" value="CorC_HlyC"/>
    <property type="match status" value="1"/>
</dbReference>
<dbReference type="GO" id="GO:0050660">
    <property type="term" value="F:flavin adenine dinucleotide binding"/>
    <property type="evidence" value="ECO:0007669"/>
    <property type="project" value="InterPro"/>
</dbReference>
<dbReference type="Proteomes" id="UP000002318">
    <property type="component" value="Chromosome"/>
</dbReference>
<protein>
    <recommendedName>
        <fullName evidence="14">HlyC/CorC family transporter</fullName>
    </recommendedName>
</protein>
<evidence type="ECO:0008006" key="14">
    <source>
        <dbReference type="Google" id="ProtNLM"/>
    </source>
</evidence>
<dbReference type="PANTHER" id="PTHR22777">
    <property type="entry name" value="HEMOLYSIN-RELATED"/>
    <property type="match status" value="1"/>
</dbReference>
<dbReference type="STRING" id="573413.Spirs_0284"/>
<dbReference type="CDD" id="cd04590">
    <property type="entry name" value="CBS_pair_CorC_HlyC_assoc"/>
    <property type="match status" value="1"/>
</dbReference>
<evidence type="ECO:0000259" key="10">
    <source>
        <dbReference type="PROSITE" id="PS51371"/>
    </source>
</evidence>
<evidence type="ECO:0000256" key="2">
    <source>
        <dbReference type="ARBA" id="ARBA00022692"/>
    </source>
</evidence>
<dbReference type="InterPro" id="IPR046342">
    <property type="entry name" value="CBS_dom_sf"/>
</dbReference>
<keyword evidence="6 8" id="KW-0472">Membrane</keyword>
<dbReference type="Pfam" id="PF01595">
    <property type="entry name" value="CNNM"/>
    <property type="match status" value="1"/>
</dbReference>
<evidence type="ECO:0000256" key="4">
    <source>
        <dbReference type="ARBA" id="ARBA00022989"/>
    </source>
</evidence>
<keyword evidence="2 8" id="KW-0812">Transmembrane</keyword>
<dbReference type="Gene3D" id="3.10.580.10">
    <property type="entry name" value="CBS-domain"/>
    <property type="match status" value="1"/>
</dbReference>
<evidence type="ECO:0000313" key="13">
    <source>
        <dbReference type="Proteomes" id="UP000002318"/>
    </source>
</evidence>
<evidence type="ECO:0000256" key="8">
    <source>
        <dbReference type="PROSITE-ProRule" id="PRU01193"/>
    </source>
</evidence>
<dbReference type="eggNOG" id="COG1253">
    <property type="taxonomic scope" value="Bacteria"/>
</dbReference>
<dbReference type="SUPFAM" id="SSF56176">
    <property type="entry name" value="FAD-binding/transporter-associated domain-like"/>
    <property type="match status" value="1"/>
</dbReference>
<dbReference type="FunFam" id="3.10.580.10:FF:000002">
    <property type="entry name" value="Magnesium/cobalt efflux protein CorC"/>
    <property type="match status" value="1"/>
</dbReference>
<gene>
    <name evidence="12" type="ordered locus">Spirs_0284</name>
</gene>
<dbReference type="InterPro" id="IPR005170">
    <property type="entry name" value="Transptr-assoc_dom"/>
</dbReference>
<evidence type="ECO:0000256" key="5">
    <source>
        <dbReference type="ARBA" id="ARBA00023122"/>
    </source>
</evidence>
<dbReference type="RefSeq" id="WP_013252904.1">
    <property type="nucleotide sequence ID" value="NC_014364.1"/>
</dbReference>
<dbReference type="InterPro" id="IPR036318">
    <property type="entry name" value="FAD-bd_PCMH-like_sf"/>
</dbReference>
<dbReference type="InterPro" id="IPR044751">
    <property type="entry name" value="Ion_transp-like_CBS"/>
</dbReference>
<evidence type="ECO:0000256" key="1">
    <source>
        <dbReference type="ARBA" id="ARBA00004141"/>
    </source>
</evidence>
<name>E1RAE9_SEDSS</name>
<dbReference type="PROSITE" id="PS51846">
    <property type="entry name" value="CNNM"/>
    <property type="match status" value="1"/>
</dbReference>
<dbReference type="PROSITE" id="PS51371">
    <property type="entry name" value="CBS"/>
    <property type="match status" value="2"/>
</dbReference>
<dbReference type="SMART" id="SM00116">
    <property type="entry name" value="CBS"/>
    <property type="match status" value="2"/>
</dbReference>
<dbReference type="InterPro" id="IPR002550">
    <property type="entry name" value="CNNM"/>
</dbReference>
<feature type="transmembrane region" description="Helical" evidence="9">
    <location>
        <begin position="125"/>
        <end position="148"/>
    </location>
</feature>
<accession>E1RAE9</accession>
<keyword evidence="5 7" id="KW-0129">CBS domain</keyword>
<keyword evidence="13" id="KW-1185">Reference proteome</keyword>
<feature type="domain" description="CBS" evidence="10">
    <location>
        <begin position="202"/>
        <end position="261"/>
    </location>
</feature>
<keyword evidence="3" id="KW-0677">Repeat</keyword>
<evidence type="ECO:0000256" key="6">
    <source>
        <dbReference type="ARBA" id="ARBA00023136"/>
    </source>
</evidence>
<dbReference type="Pfam" id="PF00571">
    <property type="entry name" value="CBS"/>
    <property type="match status" value="2"/>
</dbReference>
<evidence type="ECO:0000256" key="3">
    <source>
        <dbReference type="ARBA" id="ARBA00022737"/>
    </source>
</evidence>
<feature type="domain" description="CNNM transmembrane" evidence="11">
    <location>
        <begin position="1"/>
        <end position="183"/>
    </location>
</feature>
<dbReference type="Gene3D" id="3.30.465.10">
    <property type="match status" value="1"/>
</dbReference>
<evidence type="ECO:0000259" key="11">
    <source>
        <dbReference type="PROSITE" id="PS51846"/>
    </source>
</evidence>
<evidence type="ECO:0000256" key="9">
    <source>
        <dbReference type="SAM" id="Phobius"/>
    </source>
</evidence>
<comment type="subcellular location">
    <subcellularLocation>
        <location evidence="1">Membrane</location>
        <topology evidence="1">Multi-pass membrane protein</topology>
    </subcellularLocation>
</comment>
<dbReference type="GO" id="GO:0005886">
    <property type="term" value="C:plasma membrane"/>
    <property type="evidence" value="ECO:0007669"/>
    <property type="project" value="TreeGrafter"/>
</dbReference>
<evidence type="ECO:0000256" key="7">
    <source>
        <dbReference type="PROSITE-ProRule" id="PRU00703"/>
    </source>
</evidence>
<feature type="domain" description="CBS" evidence="10">
    <location>
        <begin position="270"/>
        <end position="327"/>
    </location>
</feature>
<dbReference type="SUPFAM" id="SSF54631">
    <property type="entry name" value="CBS-domain pair"/>
    <property type="match status" value="1"/>
</dbReference>
<dbReference type="AlphaFoldDB" id="E1RAE9"/>
<dbReference type="KEGG" id="ssm:Spirs_0284"/>
<reference evidence="12 13" key="1">
    <citation type="journal article" date="2010" name="Stand. Genomic Sci.">
        <title>Complete genome sequence of Spirochaeta smaragdinae type strain (SEBR 4228).</title>
        <authorList>
            <person name="Mavromatis K."/>
            <person name="Yasawong M."/>
            <person name="Chertkov O."/>
            <person name="Lapidus A."/>
            <person name="Lucas S."/>
            <person name="Nolan M."/>
            <person name="Del Rio T.G."/>
            <person name="Tice H."/>
            <person name="Cheng J.F."/>
            <person name="Pitluck S."/>
            <person name="Liolios K."/>
            <person name="Ivanova N."/>
            <person name="Tapia R."/>
            <person name="Han C."/>
            <person name="Bruce D."/>
            <person name="Goodwin L."/>
            <person name="Pati A."/>
            <person name="Chen A."/>
            <person name="Palaniappan K."/>
            <person name="Land M."/>
            <person name="Hauser L."/>
            <person name="Chang Y.J."/>
            <person name="Jeffries C.D."/>
            <person name="Detter J.C."/>
            <person name="Rohde M."/>
            <person name="Brambilla E."/>
            <person name="Spring S."/>
            <person name="Goker M."/>
            <person name="Sikorski J."/>
            <person name="Woyke T."/>
            <person name="Bristow J."/>
            <person name="Eisen J.A."/>
            <person name="Markowitz V."/>
            <person name="Hugenholtz P."/>
            <person name="Klenk H.P."/>
            <person name="Kyrpides N.C."/>
        </authorList>
    </citation>
    <scope>NUCLEOTIDE SEQUENCE [LARGE SCALE GENOMIC DNA]</scope>
    <source>
        <strain evidence="13">DSM 11293 / JCM 15392 / SEBR 4228</strain>
    </source>
</reference>
<sequence length="420" mass="46836">MVVPLFTLIVLIFLSAVFSSTETAFTSLSIVQLQILSSRQGKTGKLVAHLSKRPDTLLTTILFGNNLVNIAASALATQLTIKTFGSAAVGIMTGVLTLVILIFAEVTPKQIAIIHNERICLAMAYPIRILSIILLPFIAMIGTISMAITKLFTPKERSSKISLEGILHMVSLAEHEGVVEDYETRMVRGVFRFNDITVGSIMTHRTDLFLVDQEATIEVLLPKIIENGFSRIPVYQEDPEHIVGILLYRNIMEALAEGADKARKRKAKELMVEPIFVFENRKVSELFFQFKKEKLNLAVVMDEYGGLAGVVTLEDIAEELFGELYDENEIKGFEKITQIEPGRFRIMGDTSLLQVTDRFEVVLPHSKYVQTIAGFLTEYLGIIPEKGQRIDTGAGCFTIESRSGNRIESLIFEPADKEEE</sequence>
<dbReference type="OrthoDB" id="9798188at2"/>
<dbReference type="Pfam" id="PF03471">
    <property type="entry name" value="CorC_HlyC"/>
    <property type="match status" value="1"/>
</dbReference>
<dbReference type="InterPro" id="IPR016169">
    <property type="entry name" value="FAD-bd_PCMH_sub2"/>
</dbReference>
<dbReference type="EMBL" id="CP002116">
    <property type="protein sequence ID" value="ADK79440.1"/>
    <property type="molecule type" value="Genomic_DNA"/>
</dbReference>
<evidence type="ECO:0000313" key="12">
    <source>
        <dbReference type="EMBL" id="ADK79440.1"/>
    </source>
</evidence>
<feature type="transmembrane region" description="Helical" evidence="9">
    <location>
        <begin position="84"/>
        <end position="104"/>
    </location>
</feature>
<dbReference type="InterPro" id="IPR000644">
    <property type="entry name" value="CBS_dom"/>
</dbReference>
<dbReference type="HOGENOM" id="CLU_015237_4_1_12"/>
<keyword evidence="4 8" id="KW-1133">Transmembrane helix</keyword>
<organism evidence="12 13">
    <name type="scientific">Sediminispirochaeta smaragdinae (strain DSM 11293 / JCM 15392 / SEBR 4228)</name>
    <name type="common">Spirochaeta smaragdinae</name>
    <dbReference type="NCBI Taxonomy" id="573413"/>
    <lineage>
        <taxon>Bacteria</taxon>
        <taxon>Pseudomonadati</taxon>
        <taxon>Spirochaetota</taxon>
        <taxon>Spirochaetia</taxon>
        <taxon>Spirochaetales</taxon>
        <taxon>Spirochaetaceae</taxon>
        <taxon>Sediminispirochaeta</taxon>
    </lineage>
</organism>
<proteinExistence type="predicted"/>